<feature type="region of interest" description="Disordered" evidence="10">
    <location>
        <begin position="270"/>
        <end position="305"/>
    </location>
</feature>
<dbReference type="InterPro" id="IPR040221">
    <property type="entry name" value="CDCA7/CDA7L"/>
</dbReference>
<keyword evidence="13" id="KW-1185">Reference proteome</keyword>
<gene>
    <name evidence="12" type="ORF">DEO72_LG2g3474</name>
</gene>
<feature type="compositionally biased region" description="Basic and acidic residues" evidence="10">
    <location>
        <begin position="34"/>
        <end position="60"/>
    </location>
</feature>
<dbReference type="GO" id="GO:0006355">
    <property type="term" value="P:regulation of DNA-templated transcription"/>
    <property type="evidence" value="ECO:0007669"/>
    <property type="project" value="InterPro"/>
</dbReference>
<evidence type="ECO:0000256" key="3">
    <source>
        <dbReference type="ARBA" id="ARBA00022490"/>
    </source>
</evidence>
<dbReference type="PANTHER" id="PTHR31169">
    <property type="entry name" value="OS05G0300700 PROTEIN"/>
    <property type="match status" value="1"/>
</dbReference>
<feature type="compositionally biased region" description="Basic residues" evidence="10">
    <location>
        <begin position="70"/>
        <end position="85"/>
    </location>
</feature>
<evidence type="ECO:0000256" key="9">
    <source>
        <dbReference type="ARBA" id="ARBA00023242"/>
    </source>
</evidence>
<evidence type="ECO:0000256" key="2">
    <source>
        <dbReference type="ARBA" id="ARBA00004496"/>
    </source>
</evidence>
<dbReference type="InterPro" id="IPR018866">
    <property type="entry name" value="Znf-4CXXC_R1"/>
</dbReference>
<accession>A0A4D6L3P6</accession>
<feature type="compositionally biased region" description="Basic residues" evidence="10">
    <location>
        <begin position="296"/>
        <end position="305"/>
    </location>
</feature>
<sequence length="305" mass="34925">MGTRKKKREEEEEEPLPSLSHDNANGSDSQSEEGSERGDDSSRYEQARNQRIKENMERMNKLGLFDLSLKLKRPKQNPLPKKKKAIQPNHSPQRRSSRIMSLVPINYSERRNRESASKEDDVVEIYIPEGTNPEGYTEEHEEHLGDCESAWELYVDGYDEDGNRIYDPIKGETCHQCRQKTLGQHTHCSKCELLQGQFCGDCLYMRYGENVMEANRNNKWVCPPCRGICNCSRCRRGKGWMPTGNIYSKVSKLGFKSVAHYLIKTRGTELEGPDAENSVADEKSETSADTTPNRPTRTRASKKRS</sequence>
<protein>
    <recommendedName>
        <fullName evidence="11">Zinc-finger domain-containing protein</fullName>
    </recommendedName>
</protein>
<keyword evidence="9" id="KW-0539">Nucleus</keyword>
<reference evidence="12 13" key="1">
    <citation type="submission" date="2019-04" db="EMBL/GenBank/DDBJ databases">
        <title>An improved genome assembly and genetic linkage map for asparagus bean, Vigna unguiculata ssp. sesquipedialis.</title>
        <authorList>
            <person name="Xia Q."/>
            <person name="Zhang R."/>
            <person name="Dong Y."/>
        </authorList>
    </citation>
    <scope>NUCLEOTIDE SEQUENCE [LARGE SCALE GENOMIC DNA]</scope>
    <source>
        <tissue evidence="12">Leaf</tissue>
    </source>
</reference>
<evidence type="ECO:0000313" key="12">
    <source>
        <dbReference type="EMBL" id="QCD83131.1"/>
    </source>
</evidence>
<dbReference type="OrthoDB" id="298344at2759"/>
<dbReference type="Gramene" id="Vigun03g182800.1.v1.2">
    <property type="protein sequence ID" value="Vigun03g182800.1.v1.2"/>
    <property type="gene ID" value="Vigun03g182800.v1.2"/>
</dbReference>
<feature type="domain" description="Zinc-finger" evidence="11">
    <location>
        <begin position="166"/>
        <end position="262"/>
    </location>
</feature>
<evidence type="ECO:0000256" key="5">
    <source>
        <dbReference type="ARBA" id="ARBA00022553"/>
    </source>
</evidence>
<evidence type="ECO:0000313" key="13">
    <source>
        <dbReference type="Proteomes" id="UP000501690"/>
    </source>
</evidence>
<name>A0A4D6L3P6_VIGUN</name>
<organism evidence="12 13">
    <name type="scientific">Vigna unguiculata</name>
    <name type="common">Cowpea</name>
    <dbReference type="NCBI Taxonomy" id="3917"/>
    <lineage>
        <taxon>Eukaryota</taxon>
        <taxon>Viridiplantae</taxon>
        <taxon>Streptophyta</taxon>
        <taxon>Embryophyta</taxon>
        <taxon>Tracheophyta</taxon>
        <taxon>Spermatophyta</taxon>
        <taxon>Magnoliopsida</taxon>
        <taxon>eudicotyledons</taxon>
        <taxon>Gunneridae</taxon>
        <taxon>Pentapetalae</taxon>
        <taxon>rosids</taxon>
        <taxon>fabids</taxon>
        <taxon>Fabales</taxon>
        <taxon>Fabaceae</taxon>
        <taxon>Papilionoideae</taxon>
        <taxon>50 kb inversion clade</taxon>
        <taxon>NPAAA clade</taxon>
        <taxon>indigoferoid/millettioid clade</taxon>
        <taxon>Phaseoleae</taxon>
        <taxon>Vigna</taxon>
    </lineage>
</organism>
<evidence type="ECO:0000256" key="6">
    <source>
        <dbReference type="ARBA" id="ARBA00022843"/>
    </source>
</evidence>
<comment type="subcellular location">
    <subcellularLocation>
        <location evidence="2">Cytoplasm</location>
    </subcellularLocation>
    <subcellularLocation>
        <location evidence="1">Nucleus</location>
    </subcellularLocation>
</comment>
<evidence type="ECO:0000259" key="11">
    <source>
        <dbReference type="Pfam" id="PF10497"/>
    </source>
</evidence>
<evidence type="ECO:0000256" key="10">
    <source>
        <dbReference type="SAM" id="MobiDB-lite"/>
    </source>
</evidence>
<dbReference type="GO" id="GO:0005737">
    <property type="term" value="C:cytoplasm"/>
    <property type="evidence" value="ECO:0007669"/>
    <property type="project" value="UniProtKB-SubCell"/>
</dbReference>
<dbReference type="GO" id="GO:0005634">
    <property type="term" value="C:nucleus"/>
    <property type="evidence" value="ECO:0007669"/>
    <property type="project" value="UniProtKB-SubCell"/>
</dbReference>
<dbReference type="EMBL" id="CP039346">
    <property type="protein sequence ID" value="QCD83131.1"/>
    <property type="molecule type" value="Genomic_DNA"/>
</dbReference>
<keyword evidence="5" id="KW-0597">Phosphoprotein</keyword>
<keyword evidence="3" id="KW-0963">Cytoplasm</keyword>
<feature type="region of interest" description="Disordered" evidence="10">
    <location>
        <begin position="1"/>
        <end position="98"/>
    </location>
</feature>
<proteinExistence type="predicted"/>
<dbReference type="PANTHER" id="PTHR31169:SF33">
    <property type="entry name" value="CELL DIVISION CYCLE-ASSOCIATED 7-LIKE PROTEIN"/>
    <property type="match status" value="1"/>
</dbReference>
<evidence type="ECO:0000256" key="4">
    <source>
        <dbReference type="ARBA" id="ARBA00022499"/>
    </source>
</evidence>
<keyword evidence="6" id="KW-0832">Ubl conjugation</keyword>
<evidence type="ECO:0000256" key="7">
    <source>
        <dbReference type="ARBA" id="ARBA00023015"/>
    </source>
</evidence>
<keyword evidence="8" id="KW-0804">Transcription</keyword>
<keyword evidence="4" id="KW-1017">Isopeptide bond</keyword>
<dbReference type="AlphaFoldDB" id="A0A4D6L3P6"/>
<evidence type="ECO:0000256" key="8">
    <source>
        <dbReference type="ARBA" id="ARBA00023163"/>
    </source>
</evidence>
<evidence type="ECO:0000256" key="1">
    <source>
        <dbReference type="ARBA" id="ARBA00004123"/>
    </source>
</evidence>
<dbReference type="Proteomes" id="UP000501690">
    <property type="component" value="Linkage Group LG2"/>
</dbReference>
<dbReference type="Pfam" id="PF10497">
    <property type="entry name" value="zf-4CXXC_R1"/>
    <property type="match status" value="1"/>
</dbReference>
<keyword evidence="7" id="KW-0805">Transcription regulation</keyword>